<keyword evidence="5" id="KW-1185">Reference proteome</keyword>
<feature type="region of interest" description="Disordered" evidence="2">
    <location>
        <begin position="468"/>
        <end position="500"/>
    </location>
</feature>
<protein>
    <submittedName>
        <fullName evidence="4">Uncharacterized protein</fullName>
    </submittedName>
</protein>
<keyword evidence="3" id="KW-1133">Transmembrane helix</keyword>
<dbReference type="PANTHER" id="PTHR13037">
    <property type="entry name" value="FORMIN"/>
    <property type="match status" value="1"/>
</dbReference>
<sequence>MAASSSTVLTAAGGAADGSPEQPPPPPSSPAQTPPHPPPRRDGSSSSSRPEPLSFKLWFARGAYASDLLLLVAEPLLLGTPHLASVMFERMCVPLGGSPHAALQELPLDPGSARHAGLAAFPCGASYPQRLLYTLRTTTAAMDPRASLRLSDFAYGFQVAAHVLTLGVALTAPRLYERARHGLFIATCLATVLGLYASVVWTPDGLLPLVGASMIGRGRRMVGAAYFTWKAAMVLRLFVGPIVWLLVVAAMPAVDRRLQPTGAPQPSQHPSLSQALFLFVILAVLPYVMDYAWESVSLWPQYHAYLRSIGGSEAAAEPPLVTRGASERPPTPEPARPPLLGPARPRMSPIHPPPAVHGGPDSPLERIPAHRDPPGPLQGAQLQRPGAAGAGGQPERGVAGPPPLHLAPSYRPPVPHGGGVSRQDFLLSIKVPLARHAELREASTVAMGAAVAALHPFLHDGTAGLSPAATSGGARGGAGVGTARDNGGGSRGDGQASPKWPRRQLLSATWAVCVEGSVHLLLTMCWGGGGEPDRPPDRRTSVHHARLEYALAGAGSVDVPAMTAAIQQLLAEAVLGDSPLEVPRPGALIWPPAVGLVEAGAAEQQGGDGGAEGSSGLPSRGAGGTEVLVLVPAALLRGQGDVRCVVAGPTGQQQRLEVHLDATVDVAGLQRRVAAEPGDEAEAQHEDFVALRQVGVVVLPPAATRVAGSVMLYLLPATVEAPLPPPQPGPPATEAAAGEGTAAAEGGLSPPPPPVLVPTAAPIAALPLLLMSPAAAEEVQRMYRQLLEPDTCDVLQQLMHTAAAAADVGQAAPAAPVTGCFVGGFGSGHPSDGHAVSEASAAIAASGLTGLVFDMGILLQLPYGCAHAVMTTAGARPSDEAEAGVAASGEAAPPVPPLELPAQEVTFIRHVLRFLASHGMGACLRESLRALRRTGLQLHLEEEEEEGAGVEEQQQRAAEAPSAVAAPAADAPATAKEMRAAAAAATAAAPPRQAKSGVEGAAMAGVRPPFLPPLVPAGPLWWLRVLLLGFAPSARERSYQAFKGVQCRSLDCMALVLLAAVRLFSLARTLNAAAADVDAAPAISGLGAGWLTSLQQQVIAQTIFLGFGLAVLALAFGHGMLQSRHRTNLFLLKALLDAASYLLLLWPQAWCGRRHPPLAMPGVWVAVSHDRGLLYFQSSMWEPATLQLWVVLISLLPATLLAYHVHYGRWAPALAFGACNALSGMVVSAATDLLTRRVFLRQPGGKNERSSVAAGGRNNTR</sequence>
<evidence type="ECO:0000256" key="1">
    <source>
        <dbReference type="ARBA" id="ARBA00022581"/>
    </source>
</evidence>
<evidence type="ECO:0000313" key="5">
    <source>
        <dbReference type="Proteomes" id="UP000236333"/>
    </source>
</evidence>
<feature type="transmembrane region" description="Helical" evidence="3">
    <location>
        <begin position="1129"/>
        <end position="1146"/>
    </location>
</feature>
<evidence type="ECO:0000256" key="3">
    <source>
        <dbReference type="SAM" id="Phobius"/>
    </source>
</evidence>
<feature type="region of interest" description="Disordered" evidence="2">
    <location>
        <begin position="942"/>
        <end position="971"/>
    </location>
</feature>
<name>A0A2J8AC63_9CHLO</name>
<feature type="compositionally biased region" description="Pro residues" evidence="2">
    <location>
        <begin position="400"/>
        <end position="415"/>
    </location>
</feature>
<feature type="compositionally biased region" description="Gly residues" evidence="2">
    <location>
        <begin position="473"/>
        <end position="492"/>
    </location>
</feature>
<feature type="compositionally biased region" description="Pro residues" evidence="2">
    <location>
        <begin position="21"/>
        <end position="37"/>
    </location>
</feature>
<evidence type="ECO:0000256" key="2">
    <source>
        <dbReference type="SAM" id="MobiDB-lite"/>
    </source>
</evidence>
<gene>
    <name evidence="4" type="ORF">TSOC_003227</name>
</gene>
<feature type="compositionally biased region" description="Low complexity" evidence="2">
    <location>
        <begin position="377"/>
        <end position="387"/>
    </location>
</feature>
<feature type="transmembrane region" description="Helical" evidence="3">
    <location>
        <begin position="275"/>
        <end position="293"/>
    </location>
</feature>
<feature type="transmembrane region" description="Helical" evidence="3">
    <location>
        <begin position="1188"/>
        <end position="1207"/>
    </location>
</feature>
<comment type="caution">
    <text evidence="4">The sequence shown here is derived from an EMBL/GenBank/DDBJ whole genome shotgun (WGS) entry which is preliminary data.</text>
</comment>
<feature type="compositionally biased region" description="Pro residues" evidence="2">
    <location>
        <begin position="329"/>
        <end position="340"/>
    </location>
</feature>
<feature type="region of interest" description="Disordered" evidence="2">
    <location>
        <begin position="1"/>
        <end position="49"/>
    </location>
</feature>
<keyword evidence="1" id="KW-0945">Host-virus interaction</keyword>
<organism evidence="4 5">
    <name type="scientific">Tetrabaena socialis</name>
    <dbReference type="NCBI Taxonomy" id="47790"/>
    <lineage>
        <taxon>Eukaryota</taxon>
        <taxon>Viridiplantae</taxon>
        <taxon>Chlorophyta</taxon>
        <taxon>core chlorophytes</taxon>
        <taxon>Chlorophyceae</taxon>
        <taxon>CS clade</taxon>
        <taxon>Chlamydomonadales</taxon>
        <taxon>Tetrabaenaceae</taxon>
        <taxon>Tetrabaena</taxon>
    </lineage>
</organism>
<dbReference type="EMBL" id="PGGS01000067">
    <property type="protein sequence ID" value="PNH10105.1"/>
    <property type="molecule type" value="Genomic_DNA"/>
</dbReference>
<evidence type="ECO:0000313" key="4">
    <source>
        <dbReference type="EMBL" id="PNH10105.1"/>
    </source>
</evidence>
<feature type="transmembrane region" description="Helical" evidence="3">
    <location>
        <begin position="183"/>
        <end position="201"/>
    </location>
</feature>
<keyword evidence="3" id="KW-0472">Membrane</keyword>
<proteinExistence type="predicted"/>
<feature type="transmembrane region" description="Helical" evidence="3">
    <location>
        <begin position="233"/>
        <end position="254"/>
    </location>
</feature>
<dbReference type="PANTHER" id="PTHR13037:SF24">
    <property type="entry name" value="POLYCOMB PROTEIN PCL-RELATED"/>
    <property type="match status" value="1"/>
</dbReference>
<dbReference type="AlphaFoldDB" id="A0A2J8AC63"/>
<feature type="compositionally biased region" description="Low complexity" evidence="2">
    <location>
        <begin position="950"/>
        <end position="971"/>
    </location>
</feature>
<feature type="region of interest" description="Disordered" evidence="2">
    <location>
        <begin position="724"/>
        <end position="754"/>
    </location>
</feature>
<accession>A0A2J8AC63</accession>
<dbReference type="Proteomes" id="UP000236333">
    <property type="component" value="Unassembled WGS sequence"/>
</dbReference>
<reference evidence="4 5" key="1">
    <citation type="journal article" date="2017" name="Mol. Biol. Evol.">
        <title>The 4-celled Tetrabaena socialis nuclear genome reveals the essential components for genetic control of cell number at the origin of multicellularity in the volvocine lineage.</title>
        <authorList>
            <person name="Featherston J."/>
            <person name="Arakaki Y."/>
            <person name="Hanschen E.R."/>
            <person name="Ferris P.J."/>
            <person name="Michod R.E."/>
            <person name="Olson B.J.S.C."/>
            <person name="Nozaki H."/>
            <person name="Durand P.M."/>
        </authorList>
    </citation>
    <scope>NUCLEOTIDE SEQUENCE [LARGE SCALE GENOMIC DNA]</scope>
    <source>
        <strain evidence="4 5">NIES-571</strain>
    </source>
</reference>
<feature type="transmembrane region" description="Helical" evidence="3">
    <location>
        <begin position="153"/>
        <end position="171"/>
    </location>
</feature>
<feature type="compositionally biased region" description="Basic and acidic residues" evidence="2">
    <location>
        <begin position="363"/>
        <end position="373"/>
    </location>
</feature>
<feature type="transmembrane region" description="Helical" evidence="3">
    <location>
        <begin position="1098"/>
        <end position="1117"/>
    </location>
</feature>
<keyword evidence="3" id="KW-0812">Transmembrane</keyword>
<feature type="region of interest" description="Disordered" evidence="2">
    <location>
        <begin position="318"/>
        <end position="417"/>
    </location>
</feature>
<feature type="compositionally biased region" description="Low complexity" evidence="2">
    <location>
        <begin position="732"/>
        <end position="748"/>
    </location>
</feature>